<dbReference type="SUPFAM" id="SSF48452">
    <property type="entry name" value="TPR-like"/>
    <property type="match status" value="1"/>
</dbReference>
<sequence length="648" mass="71568">MSFLGGAECSTAGNPLSQFTKHVGDDKSLQHDRLVGRGPNNALGGFRSVGRNTPQDEMMNGFLHQNATLPDMPLEQQQGPMAHAHLDHLRAQSGSPLSPTWAPDTQAAMEAAFNAPPGTHFSADEFAKFQHMNPAAAVSHAPAMPGASASMQRPMMMGGGMSYSMMQRPMYQPMFSGQMHMAQQPLQQHQQPVLEGKGKGKVVELDESKWEEQFQKMELQDRQLRETEKDEALAMEPELNSMDEKLLHSETGYGDLESIWRGIQAEQAHLKELDDIEDDFAKFDSSNFGGDNLNDWGLNNRLGADPIVQDYLFEDENIFENTTNPFEEGIRIMNEGGNLSLAALAFEAAVQKEPEHVEAWVYLGHVQAQNEKEEAAIRALEQAMKLDPNNLAALMGLAVSYTNEGYDSTAYRTLERWLSVKYPQVVAPQDLSSAADLGFTDRAQLHDRVTSLFLEAARLAPDGDHMDPDVQVGLGVLFYGAEEYDKAVDCFQSALHSSEMGTSNQREQIHLLWNRLGATLANSGRSEEAIAAYEKALSINPNFVRARYNLGVSCINIGCHAEAAGHLLASLDMHKSVEKSGREKARELLGGGSGPDTDARIDAMTTQNRSTTLYDTLRRVFTQMGRRDLAEKVVVGVDPDIFRGEFDF</sequence>
<protein>
    <recommendedName>
        <fullName evidence="4">Peroxisomal targeting signal receptor</fullName>
    </recommendedName>
    <alternativeName>
        <fullName evidence="14">Peroxin-5</fullName>
    </alternativeName>
</protein>
<dbReference type="GO" id="GO:0005829">
    <property type="term" value="C:cytosol"/>
    <property type="evidence" value="ECO:0007669"/>
    <property type="project" value="TreeGrafter"/>
</dbReference>
<dbReference type="InterPro" id="IPR011990">
    <property type="entry name" value="TPR-like_helical_dom_sf"/>
</dbReference>
<comment type="similarity">
    <text evidence="3">Belongs to the peroxisomal targeting signal receptor family.</text>
</comment>
<keyword evidence="7" id="KW-1017">Isopeptide bond</keyword>
<evidence type="ECO:0000256" key="15">
    <source>
        <dbReference type="PROSITE-ProRule" id="PRU00339"/>
    </source>
</evidence>
<organism evidence="17 18">
    <name type="scientific">Cercophora samala</name>
    <dbReference type="NCBI Taxonomy" id="330535"/>
    <lineage>
        <taxon>Eukaryota</taxon>
        <taxon>Fungi</taxon>
        <taxon>Dikarya</taxon>
        <taxon>Ascomycota</taxon>
        <taxon>Pezizomycotina</taxon>
        <taxon>Sordariomycetes</taxon>
        <taxon>Sordariomycetidae</taxon>
        <taxon>Sordariales</taxon>
        <taxon>Lasiosphaeriaceae</taxon>
        <taxon>Cercophora</taxon>
    </lineage>
</organism>
<dbReference type="PROSITE" id="PS50005">
    <property type="entry name" value="TPR"/>
    <property type="match status" value="3"/>
</dbReference>
<keyword evidence="10" id="KW-0832">Ubl conjugation</keyword>
<dbReference type="PANTHER" id="PTHR10130">
    <property type="entry name" value="PEROXISOMAL TARGETING SIGNAL 1 RECEPTOR PEX5"/>
    <property type="match status" value="1"/>
</dbReference>
<evidence type="ECO:0000256" key="8">
    <source>
        <dbReference type="ARBA" id="ARBA00022737"/>
    </source>
</evidence>
<dbReference type="GO" id="GO:0016560">
    <property type="term" value="P:protein import into peroxisome matrix, docking"/>
    <property type="evidence" value="ECO:0007669"/>
    <property type="project" value="TreeGrafter"/>
</dbReference>
<dbReference type="Proteomes" id="UP001174997">
    <property type="component" value="Unassembled WGS sequence"/>
</dbReference>
<evidence type="ECO:0000256" key="6">
    <source>
        <dbReference type="ARBA" id="ARBA00022490"/>
    </source>
</evidence>
<feature type="repeat" description="TPR" evidence="15">
    <location>
        <begin position="510"/>
        <end position="543"/>
    </location>
</feature>
<reference evidence="17" key="1">
    <citation type="submission" date="2023-06" db="EMBL/GenBank/DDBJ databases">
        <title>Genome-scale phylogeny and comparative genomics of the fungal order Sordariales.</title>
        <authorList>
            <consortium name="Lawrence Berkeley National Laboratory"/>
            <person name="Hensen N."/>
            <person name="Bonometti L."/>
            <person name="Westerberg I."/>
            <person name="Brannstrom I.O."/>
            <person name="Guillou S."/>
            <person name="Cros-Aarteil S."/>
            <person name="Calhoun S."/>
            <person name="Haridas S."/>
            <person name="Kuo A."/>
            <person name="Mondo S."/>
            <person name="Pangilinan J."/>
            <person name="Riley R."/>
            <person name="Labutti K."/>
            <person name="Andreopoulos B."/>
            <person name="Lipzen A."/>
            <person name="Chen C."/>
            <person name="Yanf M."/>
            <person name="Daum C."/>
            <person name="Ng V."/>
            <person name="Clum A."/>
            <person name="Steindorff A."/>
            <person name="Ohm R."/>
            <person name="Martin F."/>
            <person name="Silar P."/>
            <person name="Natvig D."/>
            <person name="Lalanne C."/>
            <person name="Gautier V."/>
            <person name="Ament-Velasquez S.L."/>
            <person name="Kruys A."/>
            <person name="Hutchinson M.I."/>
            <person name="Powell A.J."/>
            <person name="Barry K."/>
            <person name="Miller A.N."/>
            <person name="Grigoriev I.V."/>
            <person name="Debuchy R."/>
            <person name="Gladieux P."/>
            <person name="Thoren M.H."/>
            <person name="Johannesson H."/>
        </authorList>
    </citation>
    <scope>NUCLEOTIDE SEQUENCE</scope>
    <source>
        <strain evidence="17">CBS 307.81</strain>
    </source>
</reference>
<keyword evidence="8" id="KW-0677">Repeat</keyword>
<feature type="compositionally biased region" description="Polar residues" evidence="16">
    <location>
        <begin position="11"/>
        <end position="20"/>
    </location>
</feature>
<dbReference type="InterPro" id="IPR019734">
    <property type="entry name" value="TPR_rpt"/>
</dbReference>
<comment type="caution">
    <text evidence="17">The sequence shown here is derived from an EMBL/GenBank/DDBJ whole genome shotgun (WGS) entry which is preliminary data.</text>
</comment>
<dbReference type="Pfam" id="PF00515">
    <property type="entry name" value="TPR_1"/>
    <property type="match status" value="1"/>
</dbReference>
<keyword evidence="9 15" id="KW-0802">TPR repeat</keyword>
<evidence type="ECO:0000256" key="9">
    <source>
        <dbReference type="ARBA" id="ARBA00022803"/>
    </source>
</evidence>
<accession>A0AA40DC27</accession>
<comment type="subcellular location">
    <subcellularLocation>
        <location evidence="2">Cytoplasm</location>
    </subcellularLocation>
    <subcellularLocation>
        <location evidence="1">Peroxisome</location>
    </subcellularLocation>
</comment>
<keyword evidence="12" id="KW-0882">Thioester bond</keyword>
<feature type="region of interest" description="Disordered" evidence="16">
    <location>
        <begin position="1"/>
        <end position="55"/>
    </location>
</feature>
<keyword evidence="11" id="KW-0653">Protein transport</keyword>
<evidence type="ECO:0000256" key="5">
    <source>
        <dbReference type="ARBA" id="ARBA00022448"/>
    </source>
</evidence>
<evidence type="ECO:0000256" key="2">
    <source>
        <dbReference type="ARBA" id="ARBA00004496"/>
    </source>
</evidence>
<dbReference type="AlphaFoldDB" id="A0AA40DC27"/>
<keyword evidence="13" id="KW-0576">Peroxisome</keyword>
<evidence type="ECO:0000313" key="17">
    <source>
        <dbReference type="EMBL" id="KAK0671157.1"/>
    </source>
</evidence>
<evidence type="ECO:0000256" key="4">
    <source>
        <dbReference type="ARBA" id="ARBA00014710"/>
    </source>
</evidence>
<dbReference type="GO" id="GO:0005052">
    <property type="term" value="F:peroxisome matrix targeting signal-1 binding"/>
    <property type="evidence" value="ECO:0007669"/>
    <property type="project" value="TreeGrafter"/>
</dbReference>
<keyword evidence="5" id="KW-0813">Transport</keyword>
<evidence type="ECO:0000256" key="1">
    <source>
        <dbReference type="ARBA" id="ARBA00004275"/>
    </source>
</evidence>
<name>A0AA40DC27_9PEZI</name>
<dbReference type="PROSITE" id="PS50293">
    <property type="entry name" value="TPR_REGION"/>
    <property type="match status" value="1"/>
</dbReference>
<gene>
    <name evidence="17" type="ORF">QBC41DRAFT_371935</name>
</gene>
<dbReference type="Pfam" id="PF13432">
    <property type="entry name" value="TPR_16"/>
    <property type="match status" value="1"/>
</dbReference>
<keyword evidence="18" id="KW-1185">Reference proteome</keyword>
<evidence type="ECO:0000256" key="10">
    <source>
        <dbReference type="ARBA" id="ARBA00022843"/>
    </source>
</evidence>
<dbReference type="InterPro" id="IPR024111">
    <property type="entry name" value="PEX5/PEX5L"/>
</dbReference>
<dbReference type="FunFam" id="1.25.40.10:FF:000218">
    <property type="entry name" value="Peroxisomal targeting signal receptor"/>
    <property type="match status" value="1"/>
</dbReference>
<dbReference type="PANTHER" id="PTHR10130:SF0">
    <property type="entry name" value="GH08708P"/>
    <property type="match status" value="1"/>
</dbReference>
<evidence type="ECO:0000256" key="11">
    <source>
        <dbReference type="ARBA" id="ARBA00022927"/>
    </source>
</evidence>
<dbReference type="Gene3D" id="1.25.40.10">
    <property type="entry name" value="Tetratricopeptide repeat domain"/>
    <property type="match status" value="1"/>
</dbReference>
<evidence type="ECO:0000256" key="14">
    <source>
        <dbReference type="ARBA" id="ARBA00032505"/>
    </source>
</evidence>
<evidence type="ECO:0000256" key="12">
    <source>
        <dbReference type="ARBA" id="ARBA00022966"/>
    </source>
</evidence>
<feature type="repeat" description="TPR" evidence="15">
    <location>
        <begin position="468"/>
        <end position="501"/>
    </location>
</feature>
<dbReference type="SMART" id="SM00028">
    <property type="entry name" value="TPR"/>
    <property type="match status" value="4"/>
</dbReference>
<proteinExistence type="inferred from homology"/>
<evidence type="ECO:0000256" key="3">
    <source>
        <dbReference type="ARBA" id="ARBA00005348"/>
    </source>
</evidence>
<keyword evidence="6" id="KW-0963">Cytoplasm</keyword>
<evidence type="ECO:0000313" key="18">
    <source>
        <dbReference type="Proteomes" id="UP001174997"/>
    </source>
</evidence>
<dbReference type="GO" id="GO:0005778">
    <property type="term" value="C:peroxisomal membrane"/>
    <property type="evidence" value="ECO:0007669"/>
    <property type="project" value="TreeGrafter"/>
</dbReference>
<feature type="compositionally biased region" description="Basic and acidic residues" evidence="16">
    <location>
        <begin position="22"/>
        <end position="35"/>
    </location>
</feature>
<evidence type="ECO:0000256" key="16">
    <source>
        <dbReference type="SAM" id="MobiDB-lite"/>
    </source>
</evidence>
<dbReference type="EMBL" id="JAULSY010000023">
    <property type="protein sequence ID" value="KAK0671157.1"/>
    <property type="molecule type" value="Genomic_DNA"/>
</dbReference>
<evidence type="ECO:0000256" key="7">
    <source>
        <dbReference type="ARBA" id="ARBA00022499"/>
    </source>
</evidence>
<feature type="repeat" description="TPR" evidence="15">
    <location>
        <begin position="357"/>
        <end position="390"/>
    </location>
</feature>
<evidence type="ECO:0000256" key="13">
    <source>
        <dbReference type="ARBA" id="ARBA00023140"/>
    </source>
</evidence>